<keyword evidence="1" id="KW-0614">Plasmid</keyword>
<dbReference type="Proteomes" id="UP000298774">
    <property type="component" value="Plasmid p3"/>
</dbReference>
<dbReference type="AlphaFoldDB" id="Q6QW55"/>
<geneLocation type="plasmid" evidence="1">
    <name>90 MDa</name>
</geneLocation>
<evidence type="ECO:0000313" key="5">
    <source>
        <dbReference type="Proteomes" id="UP001277471"/>
    </source>
</evidence>
<organism evidence="1">
    <name type="scientific">Azospirillum brasilense</name>
    <dbReference type="NCBI Taxonomy" id="192"/>
    <lineage>
        <taxon>Bacteria</taxon>
        <taxon>Pseudomonadati</taxon>
        <taxon>Pseudomonadota</taxon>
        <taxon>Alphaproteobacteria</taxon>
        <taxon>Rhodospirillales</taxon>
        <taxon>Azospirillaceae</taxon>
        <taxon>Azospirillum</taxon>
    </lineage>
</organism>
<reference evidence="3 4" key="2">
    <citation type="submission" date="2018-09" db="EMBL/GenBank/DDBJ databases">
        <title>Whole genome based analysis of evolution and adaptive divergence in Indian and Brazilian strains of Azospirillum brasilense.</title>
        <authorList>
            <person name="Singh C."/>
            <person name="Tripathi A.K."/>
        </authorList>
    </citation>
    <scope>NUCLEOTIDE SEQUENCE [LARGE SCALE GENOMIC DNA]</scope>
    <source>
        <strain evidence="3 4">MTCC4038</strain>
        <plasmid evidence="3 4">p3</plasmid>
    </source>
</reference>
<proteinExistence type="predicted"/>
<dbReference type="Proteomes" id="UP001277471">
    <property type="component" value="Unassembled WGS sequence"/>
</dbReference>
<dbReference type="EMBL" id="CP032342">
    <property type="protein sequence ID" value="QCO12859.1"/>
    <property type="molecule type" value="Genomic_DNA"/>
</dbReference>
<dbReference type="GeneID" id="56447881"/>
<sequence length="87" mass="9220">MSDDTNLVGLLSVAPEMLCDLIGIEPGHRVIGTAIAADGSVELTIAGPSMPPMEDGVAKRVRMLCTGHASVTARWEHAPDKEWVARP</sequence>
<protein>
    <submittedName>
        <fullName evidence="1">Uncharacterized protein</fullName>
    </submittedName>
</protein>
<reference evidence="2 5" key="3">
    <citation type="submission" date="2023-11" db="EMBL/GenBank/DDBJ databases">
        <title>MicrobeMod: A computational toolkit for identifying prokaryotic methylation and restriction-modification with nanopore sequencing.</title>
        <authorList>
            <person name="Crits-Christoph A."/>
            <person name="Kang S.C."/>
            <person name="Lee H."/>
            <person name="Ostrov N."/>
        </authorList>
    </citation>
    <scope>NUCLEOTIDE SEQUENCE [LARGE SCALE GENOMIC DNA]</scope>
    <source>
        <strain evidence="2 5">ATCC 29145</strain>
    </source>
</reference>
<dbReference type="EMBL" id="AY523974">
    <property type="protein sequence ID" value="AAS83065.1"/>
    <property type="molecule type" value="Genomic_DNA"/>
</dbReference>
<reference evidence="1" key="1">
    <citation type="journal article" date="2004" name="FEMS Microbiol. Lett.">
        <title>Annotation of the pRhico plasmid of Azospirillum brasilense reveals its role in determining the outer surface composition.</title>
        <authorList>
            <person name="Vanbleu E."/>
            <person name="Marchal K."/>
            <person name="Lambrecht M."/>
            <person name="Mathys J."/>
            <person name="Vanderleyden J."/>
        </authorList>
    </citation>
    <scope>NUCLEOTIDE SEQUENCE</scope>
    <source>
        <plasmid evidence="1">90 MDa</plasmid>
    </source>
</reference>
<accession>Q6QW55</accession>
<dbReference type="RefSeq" id="WP_015989330.1">
    <property type="nucleotide sequence ID" value="NZ_CP032342.1"/>
</dbReference>
<keyword evidence="5" id="KW-1185">Reference proteome</keyword>
<evidence type="ECO:0000313" key="1">
    <source>
        <dbReference type="EMBL" id="AAS83065.1"/>
    </source>
</evidence>
<geneLocation type="plasmid" evidence="3 4">
    <name>p3</name>
</geneLocation>
<gene>
    <name evidence="3" type="ORF">D3868_28025</name>
    <name evidence="1" type="ORF">pRhico077</name>
    <name evidence="2" type="ORF">SIM66_00645</name>
</gene>
<evidence type="ECO:0000313" key="2">
    <source>
        <dbReference type="EMBL" id="MDX5949717.1"/>
    </source>
</evidence>
<evidence type="ECO:0000313" key="3">
    <source>
        <dbReference type="EMBL" id="QCO12859.1"/>
    </source>
</evidence>
<name>Q6QW55_AZOBR</name>
<dbReference type="EMBL" id="JAWXYC010000001">
    <property type="protein sequence ID" value="MDX5949717.1"/>
    <property type="molecule type" value="Genomic_DNA"/>
</dbReference>
<evidence type="ECO:0000313" key="4">
    <source>
        <dbReference type="Proteomes" id="UP000298774"/>
    </source>
</evidence>